<gene>
    <name evidence="1" type="ORF">LY79DRAFT_538823</name>
</gene>
<protein>
    <submittedName>
        <fullName evidence="1">Uncharacterized protein</fullName>
    </submittedName>
</protein>
<dbReference type="Proteomes" id="UP001230504">
    <property type="component" value="Unassembled WGS sequence"/>
</dbReference>
<reference evidence="1" key="1">
    <citation type="submission" date="2021-06" db="EMBL/GenBank/DDBJ databases">
        <title>Comparative genomics, transcriptomics and evolutionary studies reveal genomic signatures of adaptation to plant cell wall in hemibiotrophic fungi.</title>
        <authorList>
            <consortium name="DOE Joint Genome Institute"/>
            <person name="Baroncelli R."/>
            <person name="Diaz J.F."/>
            <person name="Benocci T."/>
            <person name="Peng M."/>
            <person name="Battaglia E."/>
            <person name="Haridas S."/>
            <person name="Andreopoulos W."/>
            <person name="Labutti K."/>
            <person name="Pangilinan J."/>
            <person name="Floch G.L."/>
            <person name="Makela M.R."/>
            <person name="Henrissat B."/>
            <person name="Grigoriev I.V."/>
            <person name="Crouch J.A."/>
            <person name="De Vries R.P."/>
            <person name="Sukno S.A."/>
            <person name="Thon M.R."/>
        </authorList>
    </citation>
    <scope>NUCLEOTIDE SEQUENCE</scope>
    <source>
        <strain evidence="1">CBS 125086</strain>
    </source>
</reference>
<sequence length="60" mass="7144">MVHLDKRAVVSRKIRFKSASVRLQHDLVRKRCVCVCPRDCRWNADNVFSSLFLILFFTDF</sequence>
<dbReference type="EMBL" id="JAHLJV010000005">
    <property type="protein sequence ID" value="KAK1598318.1"/>
    <property type="molecule type" value="Genomic_DNA"/>
</dbReference>
<proteinExistence type="predicted"/>
<evidence type="ECO:0000313" key="2">
    <source>
        <dbReference type="Proteomes" id="UP001230504"/>
    </source>
</evidence>
<organism evidence="1 2">
    <name type="scientific">Colletotrichum navitas</name>
    <dbReference type="NCBI Taxonomy" id="681940"/>
    <lineage>
        <taxon>Eukaryota</taxon>
        <taxon>Fungi</taxon>
        <taxon>Dikarya</taxon>
        <taxon>Ascomycota</taxon>
        <taxon>Pezizomycotina</taxon>
        <taxon>Sordariomycetes</taxon>
        <taxon>Hypocreomycetidae</taxon>
        <taxon>Glomerellales</taxon>
        <taxon>Glomerellaceae</taxon>
        <taxon>Colletotrichum</taxon>
        <taxon>Colletotrichum graminicola species complex</taxon>
    </lineage>
</organism>
<dbReference type="AlphaFoldDB" id="A0AAD8QBM3"/>
<dbReference type="GeneID" id="85441014"/>
<evidence type="ECO:0000313" key="1">
    <source>
        <dbReference type="EMBL" id="KAK1598318.1"/>
    </source>
</evidence>
<name>A0AAD8QBM3_9PEZI</name>
<keyword evidence="2" id="KW-1185">Reference proteome</keyword>
<accession>A0AAD8QBM3</accession>
<comment type="caution">
    <text evidence="1">The sequence shown here is derived from an EMBL/GenBank/DDBJ whole genome shotgun (WGS) entry which is preliminary data.</text>
</comment>
<dbReference type="RefSeq" id="XP_060419023.1">
    <property type="nucleotide sequence ID" value="XM_060556774.1"/>
</dbReference>